<name>A0A9W6TVG8_9STRA</name>
<evidence type="ECO:0000256" key="1">
    <source>
        <dbReference type="SAM" id="MobiDB-lite"/>
    </source>
</evidence>
<sequence>MVEGGKDSASMEEEAAATTSSREVEGSKMEFRIATMGFSTVRMHSCADTVVASSVINVESEMKEEADFLAIEHGA</sequence>
<dbReference type="Proteomes" id="UP001165121">
    <property type="component" value="Unassembled WGS sequence"/>
</dbReference>
<evidence type="ECO:0000313" key="3">
    <source>
        <dbReference type="Proteomes" id="UP001165121"/>
    </source>
</evidence>
<reference evidence="2" key="1">
    <citation type="submission" date="2023-04" db="EMBL/GenBank/DDBJ databases">
        <title>Phytophthora fragariaefolia NBRC 109709.</title>
        <authorList>
            <person name="Ichikawa N."/>
            <person name="Sato H."/>
            <person name="Tonouchi N."/>
        </authorList>
    </citation>
    <scope>NUCLEOTIDE SEQUENCE</scope>
    <source>
        <strain evidence="2">NBRC 109709</strain>
    </source>
</reference>
<keyword evidence="3" id="KW-1185">Reference proteome</keyword>
<gene>
    <name evidence="2" type="ORF">Pfra01_000243900</name>
</gene>
<protein>
    <submittedName>
        <fullName evidence="2">Unnamed protein product</fullName>
    </submittedName>
</protein>
<feature type="region of interest" description="Disordered" evidence="1">
    <location>
        <begin position="1"/>
        <end position="26"/>
    </location>
</feature>
<proteinExistence type="predicted"/>
<evidence type="ECO:0000313" key="2">
    <source>
        <dbReference type="EMBL" id="GMF20432.1"/>
    </source>
</evidence>
<accession>A0A9W6TVG8</accession>
<dbReference type="OrthoDB" id="146651at2759"/>
<dbReference type="AlphaFoldDB" id="A0A9W6TVG8"/>
<organism evidence="2 3">
    <name type="scientific">Phytophthora fragariaefolia</name>
    <dbReference type="NCBI Taxonomy" id="1490495"/>
    <lineage>
        <taxon>Eukaryota</taxon>
        <taxon>Sar</taxon>
        <taxon>Stramenopiles</taxon>
        <taxon>Oomycota</taxon>
        <taxon>Peronosporomycetes</taxon>
        <taxon>Peronosporales</taxon>
        <taxon>Peronosporaceae</taxon>
        <taxon>Phytophthora</taxon>
    </lineage>
</organism>
<dbReference type="EMBL" id="BSXT01000196">
    <property type="protein sequence ID" value="GMF20432.1"/>
    <property type="molecule type" value="Genomic_DNA"/>
</dbReference>
<comment type="caution">
    <text evidence="2">The sequence shown here is derived from an EMBL/GenBank/DDBJ whole genome shotgun (WGS) entry which is preliminary data.</text>
</comment>